<dbReference type="Proteomes" id="UP001589683">
    <property type="component" value="Unassembled WGS sequence"/>
</dbReference>
<dbReference type="InterPro" id="IPR002818">
    <property type="entry name" value="DJ-1/PfpI"/>
</dbReference>
<evidence type="ECO:0000259" key="4">
    <source>
        <dbReference type="PROSITE" id="PS01124"/>
    </source>
</evidence>
<evidence type="ECO:0000313" key="6">
    <source>
        <dbReference type="Proteomes" id="UP001589683"/>
    </source>
</evidence>
<dbReference type="Gene3D" id="1.10.10.60">
    <property type="entry name" value="Homeodomain-like"/>
    <property type="match status" value="1"/>
</dbReference>
<keyword evidence="1" id="KW-0805">Transcription regulation</keyword>
<comment type="caution">
    <text evidence="5">The sequence shown here is derived from an EMBL/GenBank/DDBJ whole genome shotgun (WGS) entry which is preliminary data.</text>
</comment>
<evidence type="ECO:0000256" key="3">
    <source>
        <dbReference type="ARBA" id="ARBA00023163"/>
    </source>
</evidence>
<dbReference type="InterPro" id="IPR018060">
    <property type="entry name" value="HTH_AraC"/>
</dbReference>
<feature type="domain" description="HTH araC/xylS-type" evidence="4">
    <location>
        <begin position="234"/>
        <end position="332"/>
    </location>
</feature>
<dbReference type="PROSITE" id="PS00041">
    <property type="entry name" value="HTH_ARAC_FAMILY_1"/>
    <property type="match status" value="1"/>
</dbReference>
<evidence type="ECO:0000256" key="1">
    <source>
        <dbReference type="ARBA" id="ARBA00023015"/>
    </source>
</evidence>
<reference evidence="5 6" key="1">
    <citation type="submission" date="2024-09" db="EMBL/GenBank/DDBJ databases">
        <authorList>
            <person name="Sun Q."/>
            <person name="Mori K."/>
        </authorList>
    </citation>
    <scope>NUCLEOTIDE SEQUENCE [LARGE SCALE GENOMIC DNA]</scope>
    <source>
        <strain evidence="5 6">CECT 8726</strain>
    </source>
</reference>
<dbReference type="RefSeq" id="WP_213888833.1">
    <property type="nucleotide sequence ID" value="NZ_JAGFNU010000005.1"/>
</dbReference>
<sequence>MTQDRFIAKGAASFNISYDAPPKDFYFLLLPKLTMLAFSAAVEPLRIANQVTKKNLYRWYTMTEDGEPISCSNGVRIIPDMALEPLPASANAFVCAGVEPRDAASDVTLNWLRRQRAFGSTVGGICTGAFALAETGMLKNRRFTLHWENQPAFQEYYPDLEPTPNLYEVDDKLLTCGGGSAATDMMLGLIEADHGKDLAIIVADMCIHGRSGSQQAPQKSVFSVAIGSRNQRLINAIQIMQANIEDPMEISELSEQIDISRRQLERLFKTYVGMSPNQYYLDLRVARAHALLIETNLAISEIAVATGFGSTTQLAAKFRKKFGVSPQLFRKSWSTGS</sequence>
<dbReference type="SUPFAM" id="SSF46689">
    <property type="entry name" value="Homeodomain-like"/>
    <property type="match status" value="2"/>
</dbReference>
<keyword evidence="6" id="KW-1185">Reference proteome</keyword>
<dbReference type="InterPro" id="IPR029062">
    <property type="entry name" value="Class_I_gatase-like"/>
</dbReference>
<dbReference type="PROSITE" id="PS01124">
    <property type="entry name" value="HTH_ARAC_FAMILY_2"/>
    <property type="match status" value="1"/>
</dbReference>
<dbReference type="Gene3D" id="3.40.50.880">
    <property type="match status" value="1"/>
</dbReference>
<proteinExistence type="predicted"/>
<dbReference type="SUPFAM" id="SSF52317">
    <property type="entry name" value="Class I glutamine amidotransferase-like"/>
    <property type="match status" value="1"/>
</dbReference>
<protein>
    <submittedName>
        <fullName evidence="5">GlxA family transcriptional regulator</fullName>
    </submittedName>
</protein>
<evidence type="ECO:0000313" key="5">
    <source>
        <dbReference type="EMBL" id="MFB9231369.1"/>
    </source>
</evidence>
<accession>A0ABV5JDE1</accession>
<evidence type="ECO:0000256" key="2">
    <source>
        <dbReference type="ARBA" id="ARBA00023125"/>
    </source>
</evidence>
<keyword evidence="3" id="KW-0804">Transcription</keyword>
<dbReference type="SMART" id="SM00342">
    <property type="entry name" value="HTH_ARAC"/>
    <property type="match status" value="1"/>
</dbReference>
<dbReference type="CDD" id="cd03136">
    <property type="entry name" value="GATase1_AraC_ArgR_like"/>
    <property type="match status" value="1"/>
</dbReference>
<dbReference type="InterPro" id="IPR052158">
    <property type="entry name" value="INH-QAR"/>
</dbReference>
<dbReference type="Pfam" id="PF12833">
    <property type="entry name" value="HTH_18"/>
    <property type="match status" value="1"/>
</dbReference>
<dbReference type="EMBL" id="JBHMEA010000016">
    <property type="protein sequence ID" value="MFB9231369.1"/>
    <property type="molecule type" value="Genomic_DNA"/>
</dbReference>
<gene>
    <name evidence="5" type="ORF">ACFFUT_06160</name>
</gene>
<dbReference type="PANTHER" id="PTHR43130">
    <property type="entry name" value="ARAC-FAMILY TRANSCRIPTIONAL REGULATOR"/>
    <property type="match status" value="1"/>
</dbReference>
<dbReference type="Pfam" id="PF01965">
    <property type="entry name" value="DJ-1_PfpI"/>
    <property type="match status" value="1"/>
</dbReference>
<keyword evidence="2" id="KW-0238">DNA-binding</keyword>
<dbReference type="InterPro" id="IPR018062">
    <property type="entry name" value="HTH_AraC-typ_CS"/>
</dbReference>
<organism evidence="5 6">
    <name type="scientific">Pseudohalocynthiibacter aestuariivivens</name>
    <dbReference type="NCBI Taxonomy" id="1591409"/>
    <lineage>
        <taxon>Bacteria</taxon>
        <taxon>Pseudomonadati</taxon>
        <taxon>Pseudomonadota</taxon>
        <taxon>Alphaproteobacteria</taxon>
        <taxon>Rhodobacterales</taxon>
        <taxon>Paracoccaceae</taxon>
        <taxon>Pseudohalocynthiibacter</taxon>
    </lineage>
</organism>
<name>A0ABV5JDE1_9RHOB</name>
<dbReference type="PANTHER" id="PTHR43130:SF3">
    <property type="entry name" value="HTH-TYPE TRANSCRIPTIONAL REGULATOR RV1931C"/>
    <property type="match status" value="1"/>
</dbReference>
<dbReference type="InterPro" id="IPR009057">
    <property type="entry name" value="Homeodomain-like_sf"/>
</dbReference>